<dbReference type="Pfam" id="PF05699">
    <property type="entry name" value="Dimer_Tnp_hAT"/>
    <property type="match status" value="1"/>
</dbReference>
<dbReference type="RefSeq" id="XP_058980679.1">
    <property type="nucleotide sequence ID" value="XM_059124696.1"/>
</dbReference>
<organism evidence="7 8">
    <name type="scientific">Musca domestica</name>
    <name type="common">House fly</name>
    <dbReference type="NCBI Taxonomy" id="7370"/>
    <lineage>
        <taxon>Eukaryota</taxon>
        <taxon>Metazoa</taxon>
        <taxon>Ecdysozoa</taxon>
        <taxon>Arthropoda</taxon>
        <taxon>Hexapoda</taxon>
        <taxon>Insecta</taxon>
        <taxon>Pterygota</taxon>
        <taxon>Neoptera</taxon>
        <taxon>Endopterygota</taxon>
        <taxon>Diptera</taxon>
        <taxon>Brachycera</taxon>
        <taxon>Muscomorpha</taxon>
        <taxon>Muscoidea</taxon>
        <taxon>Muscidae</taxon>
        <taxon>Musca</taxon>
    </lineage>
</organism>
<gene>
    <name evidence="8" type="primary">LOC131803408</name>
</gene>
<evidence type="ECO:0000259" key="6">
    <source>
        <dbReference type="Pfam" id="PF05699"/>
    </source>
</evidence>
<dbReference type="PANTHER" id="PTHR46481:SF10">
    <property type="entry name" value="ZINC FINGER BED DOMAIN-CONTAINING PROTEIN 39"/>
    <property type="match status" value="1"/>
</dbReference>
<dbReference type="GeneID" id="131803408"/>
<evidence type="ECO:0000256" key="5">
    <source>
        <dbReference type="ARBA" id="ARBA00023242"/>
    </source>
</evidence>
<protein>
    <submittedName>
        <fullName evidence="8">Uncharacterized protein LOC131803408</fullName>
    </submittedName>
</protein>
<feature type="domain" description="HAT C-terminal dimerisation" evidence="6">
    <location>
        <begin position="535"/>
        <end position="601"/>
    </location>
</feature>
<dbReference type="InterPro" id="IPR012337">
    <property type="entry name" value="RNaseH-like_sf"/>
</dbReference>
<evidence type="ECO:0000313" key="7">
    <source>
        <dbReference type="Proteomes" id="UP001652621"/>
    </source>
</evidence>
<keyword evidence="4" id="KW-0862">Zinc</keyword>
<sequence length="612" mass="70214">MPRPKNIILLDMFNTNESNEVVCNLQNCKNKILSVHSGNIERHLKRSHPEQYANYIEQKRAMKLQNCVNEVLLRRNVNPRNIELAIVELFTKNGRPLHMAEDRAFKILMEPVLSLLGITVNEHNIMERIIAFSTNIKTEISNDLKGTLFSLKIDVATRWDLSMLGINVQYIKNGKIIVKTLAVKELKSSHTGEYIKSIILEVLREYGVDVRNIFTITTDNGSNMLKTVKVLNSELQMLMEEESQDSEEEVDCEISIYEIESIDFNISSHHITNIRCGAHTLQLCVNDVLKQPTIKEKTENLRLVVKKLRSKTYMSIFNKNGLHKKPIIDCITRWNSTYNMIERLLEIREVVTTLSKDNSKLFISSADWSFASEFVGIFKPIYTATMKLQTEQLCYSELYVVIMDITFQIDALPNTEMKVILKESLKTRMDKLFDNELFNAAVYLDPRIKVCMTCEQKTRAQMYIVSLYKRIYSKEDSTTDNTACTILDETPSTSNACTPKSFSDYLQTLDPTTPTQSSSNIDNFESDLSTYERKSRLPLNANVLQYWDSSNIISGIANILLAIPSTQVSVERLFSAMKYMLSDQRNRLSPLNLEHILMVKANGIFNYQLGSD</sequence>
<keyword evidence="2" id="KW-0479">Metal-binding</keyword>
<dbReference type="SUPFAM" id="SSF53098">
    <property type="entry name" value="Ribonuclease H-like"/>
    <property type="match status" value="1"/>
</dbReference>
<name>A0ABM3V4H7_MUSDO</name>
<evidence type="ECO:0000256" key="3">
    <source>
        <dbReference type="ARBA" id="ARBA00022771"/>
    </source>
</evidence>
<dbReference type="PANTHER" id="PTHR46481">
    <property type="entry name" value="ZINC FINGER BED DOMAIN-CONTAINING PROTEIN 4"/>
    <property type="match status" value="1"/>
</dbReference>
<comment type="subcellular location">
    <subcellularLocation>
        <location evidence="1">Nucleus</location>
    </subcellularLocation>
</comment>
<keyword evidence="7" id="KW-1185">Reference proteome</keyword>
<keyword evidence="5" id="KW-0539">Nucleus</keyword>
<evidence type="ECO:0000256" key="4">
    <source>
        <dbReference type="ARBA" id="ARBA00022833"/>
    </source>
</evidence>
<evidence type="ECO:0000256" key="1">
    <source>
        <dbReference type="ARBA" id="ARBA00004123"/>
    </source>
</evidence>
<dbReference type="Proteomes" id="UP001652621">
    <property type="component" value="Unplaced"/>
</dbReference>
<evidence type="ECO:0000313" key="8">
    <source>
        <dbReference type="RefSeq" id="XP_058980679.1"/>
    </source>
</evidence>
<proteinExistence type="predicted"/>
<dbReference type="InterPro" id="IPR008906">
    <property type="entry name" value="HATC_C_dom"/>
</dbReference>
<accession>A0ABM3V4H7</accession>
<reference evidence="8" key="1">
    <citation type="submission" date="2025-08" db="UniProtKB">
        <authorList>
            <consortium name="RefSeq"/>
        </authorList>
    </citation>
    <scope>IDENTIFICATION</scope>
    <source>
        <strain evidence="8">Aabys</strain>
        <tissue evidence="8">Whole body</tissue>
    </source>
</reference>
<dbReference type="InterPro" id="IPR052035">
    <property type="entry name" value="ZnF_BED_domain_contain"/>
</dbReference>
<keyword evidence="3" id="KW-0863">Zinc-finger</keyword>
<evidence type="ECO:0000256" key="2">
    <source>
        <dbReference type="ARBA" id="ARBA00022723"/>
    </source>
</evidence>